<keyword evidence="2" id="KW-1185">Reference proteome</keyword>
<accession>A0ACB0JIE7</accession>
<comment type="caution">
    <text evidence="1">The sequence shown here is derived from an EMBL/GenBank/DDBJ whole genome shotgun (WGS) entry which is preliminary data.</text>
</comment>
<evidence type="ECO:0000313" key="1">
    <source>
        <dbReference type="EMBL" id="CAJ2644015.1"/>
    </source>
</evidence>
<organism evidence="1 2">
    <name type="scientific">Trifolium pratense</name>
    <name type="common">Red clover</name>
    <dbReference type="NCBI Taxonomy" id="57577"/>
    <lineage>
        <taxon>Eukaryota</taxon>
        <taxon>Viridiplantae</taxon>
        <taxon>Streptophyta</taxon>
        <taxon>Embryophyta</taxon>
        <taxon>Tracheophyta</taxon>
        <taxon>Spermatophyta</taxon>
        <taxon>Magnoliopsida</taxon>
        <taxon>eudicotyledons</taxon>
        <taxon>Gunneridae</taxon>
        <taxon>Pentapetalae</taxon>
        <taxon>rosids</taxon>
        <taxon>fabids</taxon>
        <taxon>Fabales</taxon>
        <taxon>Fabaceae</taxon>
        <taxon>Papilionoideae</taxon>
        <taxon>50 kb inversion clade</taxon>
        <taxon>NPAAA clade</taxon>
        <taxon>Hologalegina</taxon>
        <taxon>IRL clade</taxon>
        <taxon>Trifolieae</taxon>
        <taxon>Trifolium</taxon>
    </lineage>
</organism>
<dbReference type="Proteomes" id="UP001177021">
    <property type="component" value="Unassembled WGS sequence"/>
</dbReference>
<name>A0ACB0JIE7_TRIPR</name>
<gene>
    <name evidence="1" type="ORF">MILVUS5_LOCUS13138</name>
</gene>
<reference evidence="1" key="1">
    <citation type="submission" date="2023-10" db="EMBL/GenBank/DDBJ databases">
        <authorList>
            <person name="Rodriguez Cubillos JULIANA M."/>
            <person name="De Vega J."/>
        </authorList>
    </citation>
    <scope>NUCLEOTIDE SEQUENCE</scope>
</reference>
<proteinExistence type="predicted"/>
<protein>
    <submittedName>
        <fullName evidence="1">Uncharacterized protein</fullName>
    </submittedName>
</protein>
<dbReference type="EMBL" id="CASHSV030000034">
    <property type="protein sequence ID" value="CAJ2644015.1"/>
    <property type="molecule type" value="Genomic_DNA"/>
</dbReference>
<sequence length="593" mass="66749">MASSSTSSRKRMAGDGLTNDCWELVISKLEIDNVEESNHCLETLSMVSKQLLSISSTFVNSIKLISNPSSSPISRLFHRFTNLTSLDLSAFRGGDINALLSRIPPSSVSRLTSLNLSNHQTFPILGLRSILNKNPNFRLTSLICSNITFLKFTDITFIADSFPFLQHLDLSFPGGSEGISMSVVDGDYNNAMNLLPQKLKLLGSVNLSGNFYINNSSFLQLCINCEFLQEVLISRCPFITHAGIAEAIHHRPTLNSISVTNFKEGLELENVDSYFIDSLTSLKRLTCLDFSFSCITDLMLKAIALEALPLTKLVLQDSYNYTYSGISHLLSKCPSLQHLDLQRANFLNDKLFNQLCAFLPVLVSINVSGCEKLTNSSFFALLTNCPLLSEIRMESTDIGLGPTPSMVDLLVYPQVKSLHLAYNSHLQDHHINNFGFMFPNMQLIDLSFCHHIFQHRIAALLKRCPKIRHLKFACFPHAKLCSINFEASNLEVLNLLHSRIDDEGLYQISKSCPQLLQLDLEHCHNVTEKGVQLAVENCTHLREINLQHCHKVSTDIVSWMIFTRPSLRKIIAPPHFHPRDCDRKLLFERCLVF</sequence>
<evidence type="ECO:0000313" key="2">
    <source>
        <dbReference type="Proteomes" id="UP001177021"/>
    </source>
</evidence>